<dbReference type="EMBL" id="BAABGL010000006">
    <property type="protein sequence ID" value="GAA4389012.1"/>
    <property type="molecule type" value="Genomic_DNA"/>
</dbReference>
<evidence type="ECO:0000313" key="2">
    <source>
        <dbReference type="Proteomes" id="UP001500642"/>
    </source>
</evidence>
<gene>
    <name evidence="1" type="ORF">GCM10023167_14340</name>
</gene>
<protein>
    <submittedName>
        <fullName evidence="1">Uncharacterized protein</fullName>
    </submittedName>
</protein>
<keyword evidence="2" id="KW-1185">Reference proteome</keyword>
<evidence type="ECO:0000313" key="1">
    <source>
        <dbReference type="EMBL" id="GAA4389012.1"/>
    </source>
</evidence>
<proteinExistence type="predicted"/>
<name>A0ABP8JD80_9MICO</name>
<dbReference type="RefSeq" id="WP_295687225.1">
    <property type="nucleotide sequence ID" value="NZ_BAABGL010000006.1"/>
</dbReference>
<comment type="caution">
    <text evidence="1">The sequence shown here is derived from an EMBL/GenBank/DDBJ whole genome shotgun (WGS) entry which is preliminary data.</text>
</comment>
<sequence length="221" mass="23222">MTSDDRAAPDRERYSAAALRAGMLWLYAEAHGLAAAEVPGSSEPEEDPGLGEAAAAILSEQGASASRIARCRAGIRAALRVLAAGTAAEFSAEAYDRTRQTVIAGEHSAGLPGHRIWPPTSQTVRRTLGEGYWNSALRAVGLPVSGRGRARGASRYSEEDYRAAVRDFLTAAERAGTPTSFVAYQDWARAESTAGAPRPSGAGLRAHFGGWQAARDAVDPA</sequence>
<organism evidence="1 2">
    <name type="scientific">Brevibacterium pityocampae</name>
    <dbReference type="NCBI Taxonomy" id="506594"/>
    <lineage>
        <taxon>Bacteria</taxon>
        <taxon>Bacillati</taxon>
        <taxon>Actinomycetota</taxon>
        <taxon>Actinomycetes</taxon>
        <taxon>Micrococcales</taxon>
        <taxon>Brevibacteriaceae</taxon>
        <taxon>Brevibacterium</taxon>
    </lineage>
</organism>
<dbReference type="Proteomes" id="UP001500642">
    <property type="component" value="Unassembled WGS sequence"/>
</dbReference>
<accession>A0ABP8JD80</accession>
<reference evidence="2" key="1">
    <citation type="journal article" date="2019" name="Int. J. Syst. Evol. Microbiol.">
        <title>The Global Catalogue of Microorganisms (GCM) 10K type strain sequencing project: providing services to taxonomists for standard genome sequencing and annotation.</title>
        <authorList>
            <consortium name="The Broad Institute Genomics Platform"/>
            <consortium name="The Broad Institute Genome Sequencing Center for Infectious Disease"/>
            <person name="Wu L."/>
            <person name="Ma J."/>
        </authorList>
    </citation>
    <scope>NUCLEOTIDE SEQUENCE [LARGE SCALE GENOMIC DNA]</scope>
    <source>
        <strain evidence="2">JCM 17808</strain>
    </source>
</reference>